<keyword evidence="9" id="KW-1185">Reference proteome</keyword>
<evidence type="ECO:0000259" key="7">
    <source>
        <dbReference type="PROSITE" id="PS50923"/>
    </source>
</evidence>
<evidence type="ECO:0000256" key="1">
    <source>
        <dbReference type="ARBA" id="ARBA00022659"/>
    </source>
</evidence>
<sequence length="497" mass="54973">MMINANLMLMVVFLWAGTLPVASPFMLKRQTPAVECPQGVNITNSDVVTESRKFNEDFRFNCSVGFTQNGGRGCLRCDENGTWIELKACQALECPQGEIITNSDVVTESSPINEDFRFDCSVGFTQNGETGMLRCDENGTWIEQKACQAVVCPQGVNITNSDDVTESRTFNEDFRFDCLVGFTQNGGRGCLRCDENGTWIELKACQALECPQGEIITNSDVVTESSPINEDFSFDCSVGFTQNGETGMLRCDENGTWIEQKACQAVECPQGDIITNSDVVTESRKFNEDFRFDCSVGFTQNGVTGSLRCDENGTWIEQKACQAVECPQGENITLSDDVTESSTVGGLFKFRCLAGFVETGTLGCEENGTWTEQKACQVVLNVVVKGNKLKELSGTNCTKECAEEPMCGYGQTIDCGCKLYRKPVIYFYKHIPNLPKCIQKCNEEPRCLTMHYIYPLKVCFLYNTDLTTINNTDGLEVVNDKSGAVIEKSGFDFVNTP</sequence>
<evidence type="ECO:0000313" key="8">
    <source>
        <dbReference type="EMBL" id="ESO89571.1"/>
    </source>
</evidence>
<feature type="disulfide bond" evidence="5">
    <location>
        <begin position="62"/>
        <end position="89"/>
    </location>
</feature>
<feature type="domain" description="Sushi" evidence="7">
    <location>
        <begin position="34"/>
        <end position="91"/>
    </location>
</feature>
<gene>
    <name evidence="8" type="ORF">LOTGIDRAFT_164869</name>
</gene>
<name>V4A8F5_LOTGI</name>
<evidence type="ECO:0000256" key="4">
    <source>
        <dbReference type="ARBA" id="ARBA00023180"/>
    </source>
</evidence>
<keyword evidence="4" id="KW-0325">Glycoprotein</keyword>
<dbReference type="OrthoDB" id="10051774at2759"/>
<feature type="disulfide bond" evidence="5">
    <location>
        <begin position="236"/>
        <end position="263"/>
    </location>
</feature>
<dbReference type="KEGG" id="lgi:LOTGIDRAFT_164869"/>
<dbReference type="EMBL" id="KB202567">
    <property type="protein sequence ID" value="ESO89571.1"/>
    <property type="molecule type" value="Genomic_DNA"/>
</dbReference>
<dbReference type="InterPro" id="IPR000436">
    <property type="entry name" value="Sushi_SCR_CCP_dom"/>
</dbReference>
<feature type="domain" description="Sushi" evidence="7">
    <location>
        <begin position="92"/>
        <end position="149"/>
    </location>
</feature>
<evidence type="ECO:0000256" key="3">
    <source>
        <dbReference type="ARBA" id="ARBA00023157"/>
    </source>
</evidence>
<dbReference type="InterPro" id="IPR050350">
    <property type="entry name" value="Compl-Cell_Adhes-Reg"/>
</dbReference>
<proteinExistence type="predicted"/>
<comment type="caution">
    <text evidence="5">Lacks conserved residue(s) required for the propagation of feature annotation.</text>
</comment>
<dbReference type="SUPFAM" id="SSF57535">
    <property type="entry name" value="Complement control module/SCR domain"/>
    <property type="match status" value="5"/>
</dbReference>
<accession>V4A8F5</accession>
<organism evidence="8 9">
    <name type="scientific">Lottia gigantea</name>
    <name type="common">Giant owl limpet</name>
    <dbReference type="NCBI Taxonomy" id="225164"/>
    <lineage>
        <taxon>Eukaryota</taxon>
        <taxon>Metazoa</taxon>
        <taxon>Spiralia</taxon>
        <taxon>Lophotrochozoa</taxon>
        <taxon>Mollusca</taxon>
        <taxon>Gastropoda</taxon>
        <taxon>Patellogastropoda</taxon>
        <taxon>Lottioidea</taxon>
        <taxon>Lottiidae</taxon>
        <taxon>Lottia</taxon>
    </lineage>
</organism>
<dbReference type="CTD" id="20239852"/>
<dbReference type="HOGENOM" id="CLU_548938_0_0_1"/>
<feature type="signal peptide" evidence="6">
    <location>
        <begin position="1"/>
        <end position="24"/>
    </location>
</feature>
<dbReference type="RefSeq" id="XP_009059634.1">
    <property type="nucleotide sequence ID" value="XM_009061386.1"/>
</dbReference>
<feature type="domain" description="Sushi" evidence="7">
    <location>
        <begin position="208"/>
        <end position="265"/>
    </location>
</feature>
<feature type="chain" id="PRO_5004716660" description="Sushi domain-containing protein" evidence="6">
    <location>
        <begin position="25"/>
        <end position="497"/>
    </location>
</feature>
<evidence type="ECO:0000313" key="9">
    <source>
        <dbReference type="Proteomes" id="UP000030746"/>
    </source>
</evidence>
<dbReference type="SMART" id="SM00032">
    <property type="entry name" value="CCP"/>
    <property type="match status" value="6"/>
</dbReference>
<dbReference type="OMA" id="NWSEKPS"/>
<feature type="domain" description="Sushi" evidence="7">
    <location>
        <begin position="266"/>
        <end position="323"/>
    </location>
</feature>
<feature type="domain" description="Sushi" evidence="7">
    <location>
        <begin position="150"/>
        <end position="207"/>
    </location>
</feature>
<feature type="domain" description="Sushi" evidence="7">
    <location>
        <begin position="324"/>
        <end position="378"/>
    </location>
</feature>
<dbReference type="Pfam" id="PF00084">
    <property type="entry name" value="Sushi"/>
    <property type="match status" value="4"/>
</dbReference>
<dbReference type="Proteomes" id="UP000030746">
    <property type="component" value="Unassembled WGS sequence"/>
</dbReference>
<keyword evidence="1 5" id="KW-0768">Sushi</keyword>
<dbReference type="PANTHER" id="PTHR19325:SF575">
    <property type="entry name" value="LOCOMOTION-RELATED PROTEIN HIKARU GENKI"/>
    <property type="match status" value="1"/>
</dbReference>
<feature type="disulfide bond" evidence="5">
    <location>
        <begin position="178"/>
        <end position="205"/>
    </location>
</feature>
<keyword evidence="3 5" id="KW-1015">Disulfide bond</keyword>
<dbReference type="STRING" id="225164.V4A8F5"/>
<dbReference type="Gene3D" id="2.10.70.10">
    <property type="entry name" value="Complement Module, domain 1"/>
    <property type="match status" value="4"/>
</dbReference>
<evidence type="ECO:0000256" key="6">
    <source>
        <dbReference type="SAM" id="SignalP"/>
    </source>
</evidence>
<dbReference type="PROSITE" id="PS50923">
    <property type="entry name" value="SUSHI"/>
    <property type="match status" value="6"/>
</dbReference>
<dbReference type="PANTHER" id="PTHR19325">
    <property type="entry name" value="COMPLEMENT COMPONENT-RELATED SUSHI DOMAIN-CONTAINING"/>
    <property type="match status" value="1"/>
</dbReference>
<keyword evidence="6" id="KW-0732">Signal</keyword>
<dbReference type="AlphaFoldDB" id="V4A8F5"/>
<dbReference type="InterPro" id="IPR035976">
    <property type="entry name" value="Sushi/SCR/CCP_sf"/>
</dbReference>
<reference evidence="8 9" key="1">
    <citation type="journal article" date="2013" name="Nature">
        <title>Insights into bilaterian evolution from three spiralian genomes.</title>
        <authorList>
            <person name="Simakov O."/>
            <person name="Marletaz F."/>
            <person name="Cho S.J."/>
            <person name="Edsinger-Gonzales E."/>
            <person name="Havlak P."/>
            <person name="Hellsten U."/>
            <person name="Kuo D.H."/>
            <person name="Larsson T."/>
            <person name="Lv J."/>
            <person name="Arendt D."/>
            <person name="Savage R."/>
            <person name="Osoegawa K."/>
            <person name="de Jong P."/>
            <person name="Grimwood J."/>
            <person name="Chapman J.A."/>
            <person name="Shapiro H."/>
            <person name="Aerts A."/>
            <person name="Otillar R.P."/>
            <person name="Terry A.Y."/>
            <person name="Boore J.L."/>
            <person name="Grigoriev I.V."/>
            <person name="Lindberg D.R."/>
            <person name="Seaver E.C."/>
            <person name="Weisblat D.A."/>
            <person name="Putnam N.H."/>
            <person name="Rokhsar D.S."/>
        </authorList>
    </citation>
    <scope>NUCLEOTIDE SEQUENCE [LARGE SCALE GENOMIC DNA]</scope>
</reference>
<feature type="disulfide bond" evidence="5">
    <location>
        <begin position="294"/>
        <end position="321"/>
    </location>
</feature>
<keyword evidence="2" id="KW-0677">Repeat</keyword>
<feature type="disulfide bond" evidence="5">
    <location>
        <begin position="120"/>
        <end position="147"/>
    </location>
</feature>
<dbReference type="GeneID" id="20239852"/>
<evidence type="ECO:0000256" key="2">
    <source>
        <dbReference type="ARBA" id="ARBA00022737"/>
    </source>
</evidence>
<evidence type="ECO:0000256" key="5">
    <source>
        <dbReference type="PROSITE-ProRule" id="PRU00302"/>
    </source>
</evidence>
<protein>
    <recommendedName>
        <fullName evidence="7">Sushi domain-containing protein</fullName>
    </recommendedName>
</protein>